<dbReference type="PROSITE" id="PS50112">
    <property type="entry name" value="PAS"/>
    <property type="match status" value="1"/>
</dbReference>
<keyword evidence="2" id="KW-0067">ATP-binding</keyword>
<reference evidence="7 8" key="1">
    <citation type="submission" date="2016-10" db="EMBL/GenBank/DDBJ databases">
        <authorList>
            <person name="de Groot N.N."/>
        </authorList>
    </citation>
    <scope>NUCLEOTIDE SEQUENCE [LARGE SCALE GENOMIC DNA]</scope>
    <source>
        <strain evidence="7 8">DSM 46701</strain>
    </source>
</reference>
<keyword evidence="1" id="KW-0547">Nucleotide-binding</keyword>
<dbReference type="GO" id="GO:0006355">
    <property type="term" value="P:regulation of DNA-templated transcription"/>
    <property type="evidence" value="ECO:0007669"/>
    <property type="project" value="InterPro"/>
</dbReference>
<sequence>MNIKALAVAPYPGLGDLLKEMSREYPQIEMDIETADLQEAVPIVKRAEQKGVEVIVSRGGTASLIREHVSIPVVDIPVSGYDMLRVLTLVKDSNSQVAIIGFPNVCRGAEAVSSLLDFEIPVYPIESEAEVRSALRKAFKKGVQIVLGDVVTVKTAQEMGCHGILITSGRESIEEAFAEVVRVCERERKGREIIKLYETVLTHDAHGIFIADPHGVIRYANRAAADLLRFREDELPGTRLNRVSALLHDLIRKEGAEPAQRIKERVWLHDQGVQVDVVTYRSGSESLFIFYLEPADHLPGRGRAYVQDRQATFAQIIGSSDEIRQTIKRAKAFAKTDKNIWITGEIGSGRSLFAQAIHSASRRNQAAFYRLSCGMDDDELEGILFGTGGEPGLLDSPLAGTIYLEEIGQMSSRLQQKLLQKLKNGTRQRMIVSSSIPGMTLVKQGKFAQELVILLGEHLLPVPPLRQRAEDIEEIARVLIAAHNSRYGKQIVGLKDEILEPLMEYPWPGNVKELENVVEEMLLLTNGHYVGGKEAEEVLERHRSEMNEKDSAKRAEIDLTGSWDEIERRILLYILREEGMNQSRAANRLGINRSTLWRKLRDVLHNKTI</sequence>
<dbReference type="OrthoDB" id="9771372at2"/>
<dbReference type="SUPFAM" id="SSF46689">
    <property type="entry name" value="Homeodomain-like"/>
    <property type="match status" value="1"/>
</dbReference>
<dbReference type="GO" id="GO:0005524">
    <property type="term" value="F:ATP binding"/>
    <property type="evidence" value="ECO:0007669"/>
    <property type="project" value="UniProtKB-KW"/>
</dbReference>
<dbReference type="GO" id="GO:0043565">
    <property type="term" value="F:sequence-specific DNA binding"/>
    <property type="evidence" value="ECO:0007669"/>
    <property type="project" value="InterPro"/>
</dbReference>
<evidence type="ECO:0000256" key="4">
    <source>
        <dbReference type="ARBA" id="ARBA00023163"/>
    </source>
</evidence>
<proteinExistence type="predicted"/>
<dbReference type="InterPro" id="IPR002197">
    <property type="entry name" value="HTH_Fis"/>
</dbReference>
<dbReference type="Gene3D" id="3.40.50.2300">
    <property type="match status" value="1"/>
</dbReference>
<keyword evidence="3" id="KW-0805">Transcription regulation</keyword>
<dbReference type="Pfam" id="PF25601">
    <property type="entry name" value="AAA_lid_14"/>
    <property type="match status" value="1"/>
</dbReference>
<accession>A0A1H8G4A7</accession>
<dbReference type="Proteomes" id="UP000199695">
    <property type="component" value="Unassembled WGS sequence"/>
</dbReference>
<evidence type="ECO:0000256" key="2">
    <source>
        <dbReference type="ARBA" id="ARBA00022840"/>
    </source>
</evidence>
<dbReference type="Pfam" id="PF06506">
    <property type="entry name" value="PrpR_N"/>
    <property type="match status" value="1"/>
</dbReference>
<feature type="domain" description="Sigma-54 factor interaction" evidence="5">
    <location>
        <begin position="316"/>
        <end position="523"/>
    </location>
</feature>
<evidence type="ECO:0000256" key="1">
    <source>
        <dbReference type="ARBA" id="ARBA00022741"/>
    </source>
</evidence>
<dbReference type="STRING" id="1173111.SAMN05444955_11059"/>
<dbReference type="InterPro" id="IPR027417">
    <property type="entry name" value="P-loop_NTPase"/>
</dbReference>
<dbReference type="Gene3D" id="3.40.50.10660">
    <property type="entry name" value="PrpR receptor domain-like"/>
    <property type="match status" value="1"/>
</dbReference>
<keyword evidence="8" id="KW-1185">Reference proteome</keyword>
<dbReference type="InterPro" id="IPR013656">
    <property type="entry name" value="PAS_4"/>
</dbReference>
<protein>
    <submittedName>
        <fullName evidence="7">Transcriptional regulator containing PAS, AAA-type ATPase, and DNA-binding Fis domains</fullName>
    </submittedName>
</protein>
<dbReference type="CDD" id="cd00130">
    <property type="entry name" value="PAS"/>
    <property type="match status" value="1"/>
</dbReference>
<dbReference type="InterPro" id="IPR010524">
    <property type="entry name" value="Sig_transdc_resp-reg_PrpR_N"/>
</dbReference>
<evidence type="ECO:0000259" key="6">
    <source>
        <dbReference type="PROSITE" id="PS50112"/>
    </source>
</evidence>
<dbReference type="Gene3D" id="1.10.8.60">
    <property type="match status" value="1"/>
</dbReference>
<dbReference type="PANTHER" id="PTHR32071">
    <property type="entry name" value="TRANSCRIPTIONAL REGULATORY PROTEIN"/>
    <property type="match status" value="1"/>
</dbReference>
<dbReference type="SUPFAM" id="SSF55785">
    <property type="entry name" value="PYP-like sensor domain (PAS domain)"/>
    <property type="match status" value="1"/>
</dbReference>
<dbReference type="Pfam" id="PF02954">
    <property type="entry name" value="HTH_8"/>
    <property type="match status" value="1"/>
</dbReference>
<dbReference type="SUPFAM" id="SSF159800">
    <property type="entry name" value="PrpR receptor domain-like"/>
    <property type="match status" value="1"/>
</dbReference>
<feature type="domain" description="PAS" evidence="6">
    <location>
        <begin position="208"/>
        <end position="248"/>
    </location>
</feature>
<evidence type="ECO:0000313" key="7">
    <source>
        <dbReference type="EMBL" id="SEN38719.1"/>
    </source>
</evidence>
<evidence type="ECO:0000313" key="8">
    <source>
        <dbReference type="Proteomes" id="UP000199695"/>
    </source>
</evidence>
<dbReference type="Gene3D" id="1.10.10.60">
    <property type="entry name" value="Homeodomain-like"/>
    <property type="match status" value="1"/>
</dbReference>
<dbReference type="InterPro" id="IPR000014">
    <property type="entry name" value="PAS"/>
</dbReference>
<dbReference type="Pfam" id="PF08448">
    <property type="entry name" value="PAS_4"/>
    <property type="match status" value="1"/>
</dbReference>
<dbReference type="GO" id="GO:0000156">
    <property type="term" value="F:phosphorelay response regulator activity"/>
    <property type="evidence" value="ECO:0007669"/>
    <property type="project" value="InterPro"/>
</dbReference>
<evidence type="ECO:0000256" key="3">
    <source>
        <dbReference type="ARBA" id="ARBA00023015"/>
    </source>
</evidence>
<keyword evidence="4" id="KW-0804">Transcription</keyword>
<gene>
    <name evidence="7" type="ORF">SAMN05444955_11059</name>
</gene>
<dbReference type="InterPro" id="IPR058031">
    <property type="entry name" value="AAA_lid_NorR"/>
</dbReference>
<dbReference type="SMART" id="SM00091">
    <property type="entry name" value="PAS"/>
    <property type="match status" value="1"/>
</dbReference>
<dbReference type="Gene3D" id="3.40.50.300">
    <property type="entry name" value="P-loop containing nucleotide triphosphate hydrolases"/>
    <property type="match status" value="1"/>
</dbReference>
<dbReference type="PROSITE" id="PS50045">
    <property type="entry name" value="SIGMA54_INTERACT_4"/>
    <property type="match status" value="1"/>
</dbReference>
<dbReference type="EMBL" id="FOCQ01000010">
    <property type="protein sequence ID" value="SEN38719.1"/>
    <property type="molecule type" value="Genomic_DNA"/>
</dbReference>
<dbReference type="InterPro" id="IPR035965">
    <property type="entry name" value="PAS-like_dom_sf"/>
</dbReference>
<dbReference type="InterPro" id="IPR002078">
    <property type="entry name" value="Sigma_54_int"/>
</dbReference>
<organism evidence="7 8">
    <name type="scientific">Lihuaxuella thermophila</name>
    <dbReference type="NCBI Taxonomy" id="1173111"/>
    <lineage>
        <taxon>Bacteria</taxon>
        <taxon>Bacillati</taxon>
        <taxon>Bacillota</taxon>
        <taxon>Bacilli</taxon>
        <taxon>Bacillales</taxon>
        <taxon>Thermoactinomycetaceae</taxon>
        <taxon>Lihuaxuella</taxon>
    </lineage>
</organism>
<evidence type="ECO:0000259" key="5">
    <source>
        <dbReference type="PROSITE" id="PS50045"/>
    </source>
</evidence>
<dbReference type="Gene3D" id="3.30.450.20">
    <property type="entry name" value="PAS domain"/>
    <property type="match status" value="1"/>
</dbReference>
<dbReference type="Pfam" id="PF00158">
    <property type="entry name" value="Sigma54_activat"/>
    <property type="match status" value="1"/>
</dbReference>
<dbReference type="RefSeq" id="WP_089969556.1">
    <property type="nucleotide sequence ID" value="NZ_FOCQ01000010.1"/>
</dbReference>
<dbReference type="SUPFAM" id="SSF52540">
    <property type="entry name" value="P-loop containing nucleoside triphosphate hydrolases"/>
    <property type="match status" value="1"/>
</dbReference>
<dbReference type="AlphaFoldDB" id="A0A1H8G4A7"/>
<dbReference type="PANTHER" id="PTHR32071:SF57">
    <property type="entry name" value="C4-DICARBOXYLATE TRANSPORT TRANSCRIPTIONAL REGULATORY PROTEIN DCTD"/>
    <property type="match status" value="1"/>
</dbReference>
<dbReference type="InterPro" id="IPR009057">
    <property type="entry name" value="Homeodomain-like_sf"/>
</dbReference>
<keyword evidence="7" id="KW-0238">DNA-binding</keyword>
<name>A0A1H8G4A7_9BACL</name>